<keyword evidence="1" id="KW-0472">Membrane</keyword>
<dbReference type="AlphaFoldDB" id="A0A1I2BT20"/>
<sequence length="74" mass="7948">MGHQRAAFTGVVLMAIRKEHEIHTRRRGRNVGVGLMLAGFVVLVMVLTFVKITSTDFTNAPGTPSLPAATKGTN</sequence>
<keyword evidence="3" id="KW-1185">Reference proteome</keyword>
<evidence type="ECO:0000313" key="3">
    <source>
        <dbReference type="Proteomes" id="UP000198977"/>
    </source>
</evidence>
<feature type="transmembrane region" description="Helical" evidence="1">
    <location>
        <begin position="31"/>
        <end position="50"/>
    </location>
</feature>
<evidence type="ECO:0000313" key="2">
    <source>
        <dbReference type="EMBL" id="SFE58503.1"/>
    </source>
</evidence>
<protein>
    <recommendedName>
        <fullName evidence="4">Cytochrome C oxidase assembly protein</fullName>
    </recommendedName>
</protein>
<dbReference type="EMBL" id="FOMW01000008">
    <property type="protein sequence ID" value="SFE58503.1"/>
    <property type="molecule type" value="Genomic_DNA"/>
</dbReference>
<dbReference type="Proteomes" id="UP000198977">
    <property type="component" value="Unassembled WGS sequence"/>
</dbReference>
<keyword evidence="1" id="KW-0812">Transmembrane</keyword>
<reference evidence="2 3" key="1">
    <citation type="submission" date="2016-10" db="EMBL/GenBank/DDBJ databases">
        <authorList>
            <person name="de Groot N.N."/>
        </authorList>
    </citation>
    <scope>NUCLEOTIDE SEQUENCE [LARGE SCALE GENOMIC DNA]</scope>
    <source>
        <strain evidence="2 3">DSM 11443</strain>
    </source>
</reference>
<keyword evidence="1" id="KW-1133">Transmembrane helix</keyword>
<accession>A0A1I2BT20</accession>
<evidence type="ECO:0000256" key="1">
    <source>
        <dbReference type="SAM" id="Phobius"/>
    </source>
</evidence>
<organism evidence="2 3">
    <name type="scientific">Sulfitobacter brevis</name>
    <dbReference type="NCBI Taxonomy" id="74348"/>
    <lineage>
        <taxon>Bacteria</taxon>
        <taxon>Pseudomonadati</taxon>
        <taxon>Pseudomonadota</taxon>
        <taxon>Alphaproteobacteria</taxon>
        <taxon>Rhodobacterales</taxon>
        <taxon>Roseobacteraceae</taxon>
        <taxon>Sulfitobacter</taxon>
    </lineage>
</organism>
<name>A0A1I2BT20_9RHOB</name>
<gene>
    <name evidence="2" type="ORF">SAMN04488523_108183</name>
</gene>
<proteinExistence type="predicted"/>
<dbReference type="STRING" id="74348.SAMN04488523_108183"/>
<evidence type="ECO:0008006" key="4">
    <source>
        <dbReference type="Google" id="ProtNLM"/>
    </source>
</evidence>